<comment type="caution">
    <text evidence="4">The sequence shown here is derived from an EMBL/GenBank/DDBJ whole genome shotgun (WGS) entry which is preliminary data.</text>
</comment>
<keyword evidence="2" id="KW-0119">Carbohydrate metabolism</keyword>
<gene>
    <name evidence="4" type="ORF">A3A96_00875</name>
</gene>
<comment type="similarity">
    <text evidence="1">Belongs to the glycosyl hydrolase 57 family.</text>
</comment>
<sequence length="419" mass="49353">MSSVCFYFQVHQPMRIKKYRVFDVGQNSDYFGDNSGTSLDNKFIVEKVANKCYLPANRVMLENIKRNPNFKVSYSISGIALEQFEKFYPEVVDSFRELVNTGNVEILSETYYHSLASIYSREEFEHQVKMHRRKVRDLFGVTPTVFRNTELIYNNEIARVVEEMGYKGILAEGADHILGWRSPTFIYKPTGTQNIKALLKHYKLSDDIAFRFSERSWAEWPLTAPKFADWVSAHNGNGQVINLFMDYETFGEHQWEDTGIFEFLRHLPETILANPDNDFVTVSEAVDRYDFMGEIDVPYHTSWADMERDLSAWASNDIQREALDTVYSMEKDIAYIDDPVLQEDWRKLQTSDHFYYMCTKFWADGDVHKYFSPYESPYEAFIAYMNVMHDMRLRLENVKKKQEHEVSLHKMNPLRFSEV</sequence>
<proteinExistence type="inferred from homology"/>
<name>A0A1G2U0Q1_9BACT</name>
<organism evidence="4 5">
    <name type="scientific">Candidatus Zambryskibacteria bacterium RIFCSPLOWO2_01_FULL_39_39</name>
    <dbReference type="NCBI Taxonomy" id="1802758"/>
    <lineage>
        <taxon>Bacteria</taxon>
        <taxon>Candidatus Zambryskiibacteriota</taxon>
    </lineage>
</organism>
<dbReference type="GO" id="GO:0003824">
    <property type="term" value="F:catalytic activity"/>
    <property type="evidence" value="ECO:0007669"/>
    <property type="project" value="InterPro"/>
</dbReference>
<dbReference type="CDD" id="cd10795">
    <property type="entry name" value="GH57N_MJA1_like"/>
    <property type="match status" value="1"/>
</dbReference>
<accession>A0A1G2U0Q1</accession>
<dbReference type="PANTHER" id="PTHR36306:SF1">
    <property type="entry name" value="ALPHA-AMYLASE-RELATED"/>
    <property type="match status" value="1"/>
</dbReference>
<dbReference type="EMBL" id="MHWB01000004">
    <property type="protein sequence ID" value="OHB02412.1"/>
    <property type="molecule type" value="Genomic_DNA"/>
</dbReference>
<dbReference type="PANTHER" id="PTHR36306">
    <property type="entry name" value="ALPHA-AMYLASE-RELATED-RELATED"/>
    <property type="match status" value="1"/>
</dbReference>
<dbReference type="InterPro" id="IPR004300">
    <property type="entry name" value="Glyco_hydro_57_N"/>
</dbReference>
<feature type="domain" description="Glycoside hydrolase family 57 N-terminal" evidence="3">
    <location>
        <begin position="6"/>
        <end position="297"/>
    </location>
</feature>
<evidence type="ECO:0000313" key="5">
    <source>
        <dbReference type="Proteomes" id="UP000177707"/>
    </source>
</evidence>
<evidence type="ECO:0000313" key="4">
    <source>
        <dbReference type="EMBL" id="OHB02412.1"/>
    </source>
</evidence>
<dbReference type="STRING" id="1802758.A3A96_00875"/>
<evidence type="ECO:0000256" key="1">
    <source>
        <dbReference type="ARBA" id="ARBA00006821"/>
    </source>
</evidence>
<dbReference type="Gene3D" id="3.20.110.20">
    <property type="match status" value="1"/>
</dbReference>
<dbReference type="Pfam" id="PF03065">
    <property type="entry name" value="Glyco_hydro_57"/>
    <property type="match status" value="1"/>
</dbReference>
<evidence type="ECO:0000259" key="3">
    <source>
        <dbReference type="Pfam" id="PF03065"/>
    </source>
</evidence>
<dbReference type="AlphaFoldDB" id="A0A1G2U0Q1"/>
<dbReference type="GO" id="GO:0005975">
    <property type="term" value="P:carbohydrate metabolic process"/>
    <property type="evidence" value="ECO:0007669"/>
    <property type="project" value="InterPro"/>
</dbReference>
<dbReference type="SUPFAM" id="SSF88713">
    <property type="entry name" value="Glycoside hydrolase/deacetylase"/>
    <property type="match status" value="1"/>
</dbReference>
<reference evidence="4 5" key="1">
    <citation type="journal article" date="2016" name="Nat. Commun.">
        <title>Thousands of microbial genomes shed light on interconnected biogeochemical processes in an aquifer system.</title>
        <authorList>
            <person name="Anantharaman K."/>
            <person name="Brown C.T."/>
            <person name="Hug L.A."/>
            <person name="Sharon I."/>
            <person name="Castelle C.J."/>
            <person name="Probst A.J."/>
            <person name="Thomas B.C."/>
            <person name="Singh A."/>
            <person name="Wilkins M.J."/>
            <person name="Karaoz U."/>
            <person name="Brodie E.L."/>
            <person name="Williams K.H."/>
            <person name="Hubbard S.S."/>
            <person name="Banfield J.F."/>
        </authorList>
    </citation>
    <scope>NUCLEOTIDE SEQUENCE [LARGE SCALE GENOMIC DNA]</scope>
</reference>
<evidence type="ECO:0000256" key="2">
    <source>
        <dbReference type="ARBA" id="ARBA00023277"/>
    </source>
</evidence>
<protein>
    <submittedName>
        <fullName evidence="4">Alpha-amylase</fullName>
    </submittedName>
</protein>
<dbReference type="Proteomes" id="UP000177707">
    <property type="component" value="Unassembled WGS sequence"/>
</dbReference>
<dbReference type="InterPro" id="IPR011330">
    <property type="entry name" value="Glyco_hydro/deAcase_b/a-brl"/>
</dbReference>
<dbReference type="InterPro" id="IPR052046">
    <property type="entry name" value="GH57_Enzymes"/>
</dbReference>